<reference evidence="1" key="1">
    <citation type="submission" date="2019-11" db="EMBL/GenBank/DDBJ databases">
        <authorList>
            <person name="Feng L."/>
        </authorList>
    </citation>
    <scope>NUCLEOTIDE SEQUENCE</scope>
    <source>
        <strain evidence="1">CParaputrificumLFYP93</strain>
    </source>
</reference>
<evidence type="ECO:0000313" key="1">
    <source>
        <dbReference type="EMBL" id="VYT64350.1"/>
    </source>
</evidence>
<organism evidence="1">
    <name type="scientific">Clostridium paraputrificum</name>
    <dbReference type="NCBI Taxonomy" id="29363"/>
    <lineage>
        <taxon>Bacteria</taxon>
        <taxon>Bacillati</taxon>
        <taxon>Bacillota</taxon>
        <taxon>Clostridia</taxon>
        <taxon>Eubacteriales</taxon>
        <taxon>Clostridiaceae</taxon>
        <taxon>Clostridium</taxon>
    </lineage>
</organism>
<proteinExistence type="predicted"/>
<dbReference type="RefSeq" id="WP_156558696.1">
    <property type="nucleotide sequence ID" value="NZ_CACRTV010000010.1"/>
</dbReference>
<sequence length="46" mass="5354">MNDKNVYNKEIQDVVKTELRMDEVHENLKPTDPDKIQKDGIKIGTI</sequence>
<protein>
    <submittedName>
        <fullName evidence="1">Uncharacterized protein</fullName>
    </submittedName>
</protein>
<accession>A0A6N2YF75</accession>
<name>A0A6N2YF75_9CLOT</name>
<dbReference type="EMBL" id="CACRTV010000010">
    <property type="protein sequence ID" value="VYT64350.1"/>
    <property type="molecule type" value="Genomic_DNA"/>
</dbReference>
<dbReference type="AlphaFoldDB" id="A0A6N2YF75"/>
<gene>
    <name evidence="1" type="ORF">CPLFYP93_00234</name>
</gene>